<gene>
    <name evidence="3" type="ORF">SAMN02745114_00824</name>
</gene>
<sequence>MKKKTKAIISLALASTIAITVAGCSAKDKKPDGEYVNSSSQEQTVTNSNEEIVTVDGSETTNSTADSTTAKKTKKAKKVKEKPTKPYYVTNISGNKISTTAPNNNNNNNNDKNASTTTTKKGETTTKHYEGTTTYTTRPSNAPIELPALPEEDYVLSDSMALSNLQVNYPEKWINYFYDYDPNNKGDRAYFAVFTNPDKHTITSVITVDLKTGKANERDLKTDKVTSIKVL</sequence>
<dbReference type="Proteomes" id="UP000190657">
    <property type="component" value="Unassembled WGS sequence"/>
</dbReference>
<keyword evidence="2" id="KW-0732">Signal</keyword>
<evidence type="ECO:0000256" key="1">
    <source>
        <dbReference type="SAM" id="MobiDB-lite"/>
    </source>
</evidence>
<evidence type="ECO:0000313" key="3">
    <source>
        <dbReference type="EMBL" id="SJZ51817.1"/>
    </source>
</evidence>
<keyword evidence="4" id="KW-1185">Reference proteome</keyword>
<feature type="compositionally biased region" description="Basic and acidic residues" evidence="1">
    <location>
        <begin position="120"/>
        <end position="130"/>
    </location>
</feature>
<accession>A0A1T4LBD9</accession>
<dbReference type="STRING" id="290054.SAMN02745114_00824"/>
<dbReference type="RefSeq" id="WP_078768312.1">
    <property type="nucleotide sequence ID" value="NZ_FUWW01000007.1"/>
</dbReference>
<dbReference type="AlphaFoldDB" id="A0A1T4LBD9"/>
<proteinExistence type="predicted"/>
<feature type="signal peptide" evidence="2">
    <location>
        <begin position="1"/>
        <end position="22"/>
    </location>
</feature>
<feature type="compositionally biased region" description="Low complexity" evidence="1">
    <location>
        <begin position="95"/>
        <end position="119"/>
    </location>
</feature>
<name>A0A1T4LBD9_9FIRM</name>
<reference evidence="3 4" key="1">
    <citation type="submission" date="2017-02" db="EMBL/GenBank/DDBJ databases">
        <authorList>
            <person name="Peterson S.W."/>
        </authorList>
    </citation>
    <scope>NUCLEOTIDE SEQUENCE [LARGE SCALE GENOMIC DNA]</scope>
    <source>
        <strain evidence="3 4">ATCC 51222</strain>
    </source>
</reference>
<feature type="compositionally biased region" description="Basic residues" evidence="1">
    <location>
        <begin position="71"/>
        <end position="80"/>
    </location>
</feature>
<evidence type="ECO:0000256" key="2">
    <source>
        <dbReference type="SAM" id="SignalP"/>
    </source>
</evidence>
<feature type="compositionally biased region" description="Low complexity" evidence="1">
    <location>
        <begin position="58"/>
        <end position="70"/>
    </location>
</feature>
<protein>
    <recommendedName>
        <fullName evidence="5">Lipoprotein</fullName>
    </recommendedName>
</protein>
<feature type="region of interest" description="Disordered" evidence="1">
    <location>
        <begin position="28"/>
        <end position="143"/>
    </location>
</feature>
<feature type="compositionally biased region" description="Polar residues" evidence="1">
    <location>
        <begin position="36"/>
        <end position="51"/>
    </location>
</feature>
<evidence type="ECO:0008006" key="5">
    <source>
        <dbReference type="Google" id="ProtNLM"/>
    </source>
</evidence>
<organism evidence="3 4">
    <name type="scientific">Eubacterium coprostanoligenes</name>
    <dbReference type="NCBI Taxonomy" id="290054"/>
    <lineage>
        <taxon>Bacteria</taxon>
        <taxon>Bacillati</taxon>
        <taxon>Bacillota</taxon>
        <taxon>Clostridia</taxon>
        <taxon>Eubacteriales</taxon>
        <taxon>Eubacteriaceae</taxon>
        <taxon>Eubacterium</taxon>
    </lineage>
</organism>
<evidence type="ECO:0000313" key="4">
    <source>
        <dbReference type="Proteomes" id="UP000190657"/>
    </source>
</evidence>
<dbReference type="PROSITE" id="PS51257">
    <property type="entry name" value="PROKAR_LIPOPROTEIN"/>
    <property type="match status" value="1"/>
</dbReference>
<feature type="chain" id="PRO_5038858593" description="Lipoprotein" evidence="2">
    <location>
        <begin position="23"/>
        <end position="231"/>
    </location>
</feature>
<dbReference type="EMBL" id="FUWW01000007">
    <property type="protein sequence ID" value="SJZ51817.1"/>
    <property type="molecule type" value="Genomic_DNA"/>
</dbReference>